<protein>
    <submittedName>
        <fullName evidence="1">Uncharacterized protein</fullName>
    </submittedName>
</protein>
<dbReference type="Proteomes" id="UP001161139">
    <property type="component" value="Unassembled WGS sequence"/>
</dbReference>
<gene>
    <name evidence="1" type="ORF">N5D09_03095</name>
</gene>
<evidence type="ECO:0000313" key="1">
    <source>
        <dbReference type="EMBL" id="MDH0687073.1"/>
    </source>
</evidence>
<name>A0ABD4XWL1_STUST</name>
<accession>A0ABD4XWL1</accession>
<comment type="caution">
    <text evidence="1">The sequence shown here is derived from an EMBL/GenBank/DDBJ whole genome shotgun (WGS) entry which is preliminary data.</text>
</comment>
<sequence>MHSLSTKLPRIVMWHGGRQWDGAADIHPGRKGRNERAPGIYCTTHFLSAQKNARGDGQVRKLELEPRLLLESAAIPIAEVENFVRKHIPKRAQAELLTKLRAASGRRDLASRILVGDAPHCLAESILNLCVEADLAHGARGLALAALFLANGIDASFESAEGNEVLGVIFNPACIKSNVPVAASEVPAHMYELPDPRSPQGGDSAPSL</sequence>
<proteinExistence type="predicted"/>
<reference evidence="1" key="1">
    <citation type="submission" date="2022-09" db="EMBL/GenBank/DDBJ databases">
        <title>Intensive care unit water sources are persistently colonized with multi-drug resistant bacteria and are the site of extensive horizontal gene transfer of antibiotic resistance genes.</title>
        <authorList>
            <person name="Diorio-Toth L."/>
        </authorList>
    </citation>
    <scope>NUCLEOTIDE SEQUENCE</scope>
    <source>
        <strain evidence="1">GD03864</strain>
    </source>
</reference>
<dbReference type="EMBL" id="JAOCDG010000003">
    <property type="protein sequence ID" value="MDH0687073.1"/>
    <property type="molecule type" value="Genomic_DNA"/>
</dbReference>
<organism evidence="1 2">
    <name type="scientific">Stutzerimonas stutzeri</name>
    <name type="common">Pseudomonas stutzeri</name>
    <dbReference type="NCBI Taxonomy" id="316"/>
    <lineage>
        <taxon>Bacteria</taxon>
        <taxon>Pseudomonadati</taxon>
        <taxon>Pseudomonadota</taxon>
        <taxon>Gammaproteobacteria</taxon>
        <taxon>Pseudomonadales</taxon>
        <taxon>Pseudomonadaceae</taxon>
        <taxon>Stutzerimonas</taxon>
    </lineage>
</organism>
<evidence type="ECO:0000313" key="2">
    <source>
        <dbReference type="Proteomes" id="UP001161139"/>
    </source>
</evidence>
<dbReference type="RefSeq" id="WP_279649026.1">
    <property type="nucleotide sequence ID" value="NZ_JAOCDG010000003.1"/>
</dbReference>
<dbReference type="AlphaFoldDB" id="A0ABD4XWL1"/>